<dbReference type="RefSeq" id="WP_006524400.1">
    <property type="nucleotide sequence ID" value="NC_021184.1"/>
</dbReference>
<dbReference type="PANTHER" id="PTHR47099:SF1">
    <property type="entry name" value="METHYLCOBAMIDE:COM METHYLTRANSFERASE MTBA"/>
    <property type="match status" value="1"/>
</dbReference>
<sequence>MKNLLCLLKEKKTSRVLRGELWISGTVLDELGLERKQDSIVTISREIDANLCFLSYTNPIQQLSVESKEMEINIKKAHALELFCGVTVDGPFERTVKEHGFEETMKLFFNEKHLNSQLEKHTAATAFELAAAEKAGADLLILCDDIAYTQGLYFSPQKFKSNILPLYQKLRNLVKETVMGFHSDGNVESILNLLLDHGYTMFSLEPEAMDLVTLSRVLPSNIALMSGIKSDWLMNSGFNLHQNKKEILIYIEELSKGCGLILSSLCGLSNTASLNQLKLLYRLLNENC</sequence>
<name>R4KRL1_9FIRM</name>
<reference evidence="2 3" key="1">
    <citation type="submission" date="2012-01" db="EMBL/GenBank/DDBJ databases">
        <title>Complete sequence of Desulfotomaculum gibsoniae DSM 7213.</title>
        <authorList>
            <consortium name="US DOE Joint Genome Institute"/>
            <person name="Lucas S."/>
            <person name="Han J."/>
            <person name="Lapidus A."/>
            <person name="Cheng J.-F."/>
            <person name="Goodwin L."/>
            <person name="Pitluck S."/>
            <person name="Peters L."/>
            <person name="Ovchinnikova G."/>
            <person name="Teshima H."/>
            <person name="Detter J.C."/>
            <person name="Han C."/>
            <person name="Tapia R."/>
            <person name="Land M."/>
            <person name="Hauser L."/>
            <person name="Kyrpides N."/>
            <person name="Ivanova N."/>
            <person name="Pagani I."/>
            <person name="Parshina S."/>
            <person name="Plugge C."/>
            <person name="Muyzer G."/>
            <person name="Kuever J."/>
            <person name="Ivanova A."/>
            <person name="Nazina T."/>
            <person name="Klenk H.-P."/>
            <person name="Brambilla E."/>
            <person name="Spring S."/>
            <person name="Stams A.F."/>
            <person name="Woyke T."/>
        </authorList>
    </citation>
    <scope>NUCLEOTIDE SEQUENCE [LARGE SCALE GENOMIC DNA]</scope>
    <source>
        <strain evidence="2 3">DSM 7213</strain>
    </source>
</reference>
<dbReference type="AlphaFoldDB" id="R4KRL1"/>
<dbReference type="STRING" id="767817.Desgi_3927"/>
<dbReference type="SUPFAM" id="SSF51726">
    <property type="entry name" value="UROD/MetE-like"/>
    <property type="match status" value="1"/>
</dbReference>
<accession>R4KRL1</accession>
<dbReference type="KEGG" id="dgi:Desgi_3927"/>
<dbReference type="EMBL" id="CP003273">
    <property type="protein sequence ID" value="AGL03215.1"/>
    <property type="molecule type" value="Genomic_DNA"/>
</dbReference>
<keyword evidence="3" id="KW-1185">Reference proteome</keyword>
<proteinExistence type="predicted"/>
<dbReference type="Pfam" id="PF01208">
    <property type="entry name" value="URO-D"/>
    <property type="match status" value="1"/>
</dbReference>
<dbReference type="GO" id="GO:0006779">
    <property type="term" value="P:porphyrin-containing compound biosynthetic process"/>
    <property type="evidence" value="ECO:0007669"/>
    <property type="project" value="InterPro"/>
</dbReference>
<dbReference type="HOGENOM" id="CLU_965506_0_0_9"/>
<evidence type="ECO:0000259" key="1">
    <source>
        <dbReference type="Pfam" id="PF01208"/>
    </source>
</evidence>
<evidence type="ECO:0000313" key="2">
    <source>
        <dbReference type="EMBL" id="AGL03215.1"/>
    </source>
</evidence>
<organism evidence="2 3">
    <name type="scientific">Desulfoscipio gibsoniae DSM 7213</name>
    <dbReference type="NCBI Taxonomy" id="767817"/>
    <lineage>
        <taxon>Bacteria</taxon>
        <taxon>Bacillati</taxon>
        <taxon>Bacillota</taxon>
        <taxon>Clostridia</taxon>
        <taxon>Eubacteriales</taxon>
        <taxon>Desulfallaceae</taxon>
        <taxon>Desulfoscipio</taxon>
    </lineage>
</organism>
<dbReference type="InterPro" id="IPR000257">
    <property type="entry name" value="Uroporphyrinogen_deCOase"/>
</dbReference>
<dbReference type="GO" id="GO:0004853">
    <property type="term" value="F:uroporphyrinogen decarboxylase activity"/>
    <property type="evidence" value="ECO:0007669"/>
    <property type="project" value="InterPro"/>
</dbReference>
<feature type="domain" description="Uroporphyrinogen decarboxylase (URO-D)" evidence="1">
    <location>
        <begin position="98"/>
        <end position="282"/>
    </location>
</feature>
<dbReference type="Proteomes" id="UP000013520">
    <property type="component" value="Chromosome"/>
</dbReference>
<evidence type="ECO:0000313" key="3">
    <source>
        <dbReference type="Proteomes" id="UP000013520"/>
    </source>
</evidence>
<dbReference type="eggNOG" id="COG0407">
    <property type="taxonomic scope" value="Bacteria"/>
</dbReference>
<protein>
    <submittedName>
        <fullName evidence="2">Uroporphyrinogen decarboxylase (URO-D)</fullName>
    </submittedName>
</protein>
<dbReference type="PANTHER" id="PTHR47099">
    <property type="entry name" value="METHYLCOBAMIDE:COM METHYLTRANSFERASE MTBA"/>
    <property type="match status" value="1"/>
</dbReference>
<dbReference type="InterPro" id="IPR038071">
    <property type="entry name" value="UROD/MetE-like_sf"/>
</dbReference>
<dbReference type="InterPro" id="IPR052024">
    <property type="entry name" value="Methanogen_methyltrans"/>
</dbReference>
<dbReference type="Gene3D" id="3.20.20.210">
    <property type="match status" value="1"/>
</dbReference>
<gene>
    <name evidence="2" type="ORF">Desgi_3927</name>
</gene>